<sequence length="400" mass="43718">MSVLPGSLKAILLAMLGGSPPPALSEGEWATVGAMARQHRLEPMLAWRDGPNTGPRWAVPEAVAARWREALDHSARQSLAQQAALRLLSASLTARGIAFVVLKGARLAWSVYPAPALRPMRDLDVLVAPQDLLPAAQALAQAGFSSPLAESALLARAMAEDKHLPPLWHETLGVAVELHHRLTDLPARRAYHVPQLDPAAMLAGAEAVELGGVAMPCPRPNDLLAHLMVHALYGHRLDCGPLVLADIHFLLDRETIDWRSFWEAARQDRWSRGAALLLALVERRFSTHGAVLPPDVVQPPIEMIEAAEEAMLQDLDERGHGEAMADLFAARSPAALGGAIRRRLTPDKQVTASEGEGMPAWRFWPVWAWRRISRLADRARDPRVAAEARQAAALLRWLQS</sequence>
<reference evidence="3" key="1">
    <citation type="journal article" date="2019" name="Int. J. Syst. Evol. Microbiol.">
        <title>The Global Catalogue of Microorganisms (GCM) 10K type strain sequencing project: providing services to taxonomists for standard genome sequencing and annotation.</title>
        <authorList>
            <consortium name="The Broad Institute Genomics Platform"/>
            <consortium name="The Broad Institute Genome Sequencing Center for Infectious Disease"/>
            <person name="Wu L."/>
            <person name="Ma J."/>
        </authorList>
    </citation>
    <scope>NUCLEOTIDE SEQUENCE [LARGE SCALE GENOMIC DNA]</scope>
    <source>
        <strain evidence="3">CGMCC 1.12989</strain>
    </source>
</reference>
<dbReference type="RefSeq" id="WP_379537302.1">
    <property type="nucleotide sequence ID" value="NZ_JBHSDR010000003.1"/>
</dbReference>
<protein>
    <submittedName>
        <fullName evidence="2">Nucleotidyltransferase family protein</fullName>
    </submittedName>
</protein>
<keyword evidence="3" id="KW-1185">Reference proteome</keyword>
<accession>A0ABV8RKI6</accession>
<dbReference type="InterPro" id="IPR039498">
    <property type="entry name" value="NTP_transf_5"/>
</dbReference>
<evidence type="ECO:0000313" key="3">
    <source>
        <dbReference type="Proteomes" id="UP001595828"/>
    </source>
</evidence>
<comment type="caution">
    <text evidence="2">The sequence shown here is derived from an EMBL/GenBank/DDBJ whole genome shotgun (WGS) entry which is preliminary data.</text>
</comment>
<dbReference type="Pfam" id="PF14907">
    <property type="entry name" value="NTP_transf_5"/>
    <property type="match status" value="1"/>
</dbReference>
<name>A0ABV8RKI6_9SPHN</name>
<proteinExistence type="predicted"/>
<evidence type="ECO:0000313" key="2">
    <source>
        <dbReference type="EMBL" id="MFC4293820.1"/>
    </source>
</evidence>
<keyword evidence="1" id="KW-0732">Signal</keyword>
<dbReference type="EMBL" id="JBHSDR010000003">
    <property type="protein sequence ID" value="MFC4293820.1"/>
    <property type="molecule type" value="Genomic_DNA"/>
</dbReference>
<feature type="chain" id="PRO_5046752526" evidence="1">
    <location>
        <begin position="26"/>
        <end position="400"/>
    </location>
</feature>
<organism evidence="2 3">
    <name type="scientific">Novosphingobium tardum</name>
    <dbReference type="NCBI Taxonomy" id="1538021"/>
    <lineage>
        <taxon>Bacteria</taxon>
        <taxon>Pseudomonadati</taxon>
        <taxon>Pseudomonadota</taxon>
        <taxon>Alphaproteobacteria</taxon>
        <taxon>Sphingomonadales</taxon>
        <taxon>Sphingomonadaceae</taxon>
        <taxon>Novosphingobium</taxon>
    </lineage>
</organism>
<gene>
    <name evidence="2" type="ORF">ACFO0A_01975</name>
</gene>
<evidence type="ECO:0000256" key="1">
    <source>
        <dbReference type="SAM" id="SignalP"/>
    </source>
</evidence>
<dbReference type="Proteomes" id="UP001595828">
    <property type="component" value="Unassembled WGS sequence"/>
</dbReference>
<feature type="signal peptide" evidence="1">
    <location>
        <begin position="1"/>
        <end position="25"/>
    </location>
</feature>